<reference evidence="1 2" key="1">
    <citation type="submission" date="2019-07" db="EMBL/GenBank/DDBJ databases">
        <title>Whole genome shotgun sequence of Acetobacter oeni NBRC 105207.</title>
        <authorList>
            <person name="Hosoyama A."/>
            <person name="Uohara A."/>
            <person name="Ohji S."/>
            <person name="Ichikawa N."/>
        </authorList>
    </citation>
    <scope>NUCLEOTIDE SEQUENCE [LARGE SCALE GENOMIC DNA]</scope>
    <source>
        <strain evidence="1 2">NBRC 105207</strain>
    </source>
</reference>
<dbReference type="InterPro" id="IPR021505">
    <property type="entry name" value="Phage_B3_Orf6"/>
</dbReference>
<dbReference type="Pfam" id="PF11363">
    <property type="entry name" value="DUF3164"/>
    <property type="match status" value="1"/>
</dbReference>
<dbReference type="OrthoDB" id="7554786at2"/>
<dbReference type="AlphaFoldDB" id="A0A511XP27"/>
<gene>
    <name evidence="1" type="ORF">AOE01nite_29370</name>
</gene>
<organism evidence="1 2">
    <name type="scientific">Acetobacter oeni</name>
    <dbReference type="NCBI Taxonomy" id="304077"/>
    <lineage>
        <taxon>Bacteria</taxon>
        <taxon>Pseudomonadati</taxon>
        <taxon>Pseudomonadota</taxon>
        <taxon>Alphaproteobacteria</taxon>
        <taxon>Acetobacterales</taxon>
        <taxon>Acetobacteraceae</taxon>
        <taxon>Acetobacter</taxon>
    </lineage>
</organism>
<sequence length="203" mass="22888">MREIPEGYLQDSAGRLVPSANVKPEHLLEDELVRRLSQVAESHSDTLRQFRETCFADVRAFQEILGEKYGASVGGQKGNLSLTSYDGTLRIQIAMGDTISFGPELQAAKCLIDDCLTRWTKGANKNISAIVLDAFDVQKEGKIRTDKILALRRLEIDDPDWKQAMEAISDSIRIDATKQYVRFHVRVKPDQPFRQVPLDIART</sequence>
<comment type="caution">
    <text evidence="1">The sequence shown here is derived from an EMBL/GenBank/DDBJ whole genome shotgun (WGS) entry which is preliminary data.</text>
</comment>
<dbReference type="RefSeq" id="WP_146891679.1">
    <property type="nucleotide sequence ID" value="NZ_BJYG01000050.1"/>
</dbReference>
<name>A0A511XP27_9PROT</name>
<protein>
    <submittedName>
        <fullName evidence="1">Sulfate transporter</fullName>
    </submittedName>
</protein>
<proteinExistence type="predicted"/>
<keyword evidence="2" id="KW-1185">Reference proteome</keyword>
<evidence type="ECO:0000313" key="1">
    <source>
        <dbReference type="EMBL" id="GEN64713.1"/>
    </source>
</evidence>
<dbReference type="EMBL" id="BJYG01000050">
    <property type="protein sequence ID" value="GEN64713.1"/>
    <property type="molecule type" value="Genomic_DNA"/>
</dbReference>
<dbReference type="Proteomes" id="UP000321746">
    <property type="component" value="Unassembled WGS sequence"/>
</dbReference>
<evidence type="ECO:0000313" key="2">
    <source>
        <dbReference type="Proteomes" id="UP000321746"/>
    </source>
</evidence>
<accession>A0A511XP27</accession>